<reference evidence="2 3" key="1">
    <citation type="submission" date="2013-01" db="EMBL/GenBank/DDBJ databases">
        <authorList>
            <person name="Harkins D.M."/>
            <person name="Durkin A.S."/>
            <person name="Brinkac L.M."/>
            <person name="Haft D.H."/>
            <person name="Selengut J.D."/>
            <person name="Sanka R."/>
            <person name="DePew J."/>
            <person name="Purushe J."/>
            <person name="Matthias M.A."/>
            <person name="Vinetz J.M."/>
            <person name="Sutton G.G."/>
            <person name="Nierman W.C."/>
            <person name="Fouts D.E."/>
        </authorList>
    </citation>
    <scope>NUCLEOTIDE SEQUENCE [LARGE SCALE GENOMIC DNA]</scope>
    <source>
        <strain evidence="2 3">HAI1536</strain>
    </source>
</reference>
<evidence type="ECO:0000313" key="2">
    <source>
        <dbReference type="EMBL" id="EMO53496.1"/>
    </source>
</evidence>
<dbReference type="InterPro" id="IPR029044">
    <property type="entry name" value="Nucleotide-diphossugar_trans"/>
</dbReference>
<dbReference type="EMBL" id="AKWD02000043">
    <property type="protein sequence ID" value="EMO53496.1"/>
    <property type="molecule type" value="Genomic_DNA"/>
</dbReference>
<comment type="caution">
    <text evidence="2">The sequence shown here is derived from an EMBL/GenBank/DDBJ whole genome shotgun (WGS) entry which is preliminary data.</text>
</comment>
<dbReference type="Gene3D" id="3.90.550.10">
    <property type="entry name" value="Spore Coat Polysaccharide Biosynthesis Protein SpsA, Chain A"/>
    <property type="match status" value="1"/>
</dbReference>
<dbReference type="InterPro" id="IPR050834">
    <property type="entry name" value="Glycosyltransf_2"/>
</dbReference>
<keyword evidence="2" id="KW-0808">Transferase</keyword>
<evidence type="ECO:0000313" key="3">
    <source>
        <dbReference type="Proteomes" id="UP000012112"/>
    </source>
</evidence>
<name>M6VEM8_9LEPT</name>
<dbReference type="Proteomes" id="UP000012112">
    <property type="component" value="Unassembled WGS sequence"/>
</dbReference>
<dbReference type="InterPro" id="IPR001173">
    <property type="entry name" value="Glyco_trans_2-like"/>
</dbReference>
<protein>
    <submittedName>
        <fullName evidence="2">Glycosyltransferase-like protein, family 2</fullName>
    </submittedName>
</protein>
<dbReference type="PANTHER" id="PTHR43685:SF2">
    <property type="entry name" value="GLYCOSYLTRANSFERASE 2-LIKE DOMAIN-CONTAINING PROTEIN"/>
    <property type="match status" value="1"/>
</dbReference>
<dbReference type="AlphaFoldDB" id="M6VEM8"/>
<dbReference type="Pfam" id="PF00535">
    <property type="entry name" value="Glycos_transf_2"/>
    <property type="match status" value="1"/>
</dbReference>
<proteinExistence type="predicted"/>
<gene>
    <name evidence="2" type="ORF">LEP1GSC172_1811</name>
</gene>
<evidence type="ECO:0000259" key="1">
    <source>
        <dbReference type="Pfam" id="PF00535"/>
    </source>
</evidence>
<sequence length="289" mass="33995">MNEPLISVIIPSYNRATDLKRAIRSVINQSYKNWELIVVDNSSSDDTDDVVTSFQNPRITLLKIKNHGVIAASRNLGFKNAKGEFIALLDSDDWWKPKKLELAVDALNKGADIVYHDLYLVKDQKQKFYRRETKTRKLRSPVYTDLLMNGNGILNSSVVFRSSLIHEIGYLNEDREFIAWEDFDYWLRLAKRNSKFVKIKPILGYYWSGGGNESNDDRTLNILNSFLGNYSKDLIKNPWWIHYIRGKIYYNRQNYRRAIEEFLDVKDCDFKFKLKSFMLILASKFQFKE</sequence>
<dbReference type="PANTHER" id="PTHR43685">
    <property type="entry name" value="GLYCOSYLTRANSFERASE"/>
    <property type="match status" value="1"/>
</dbReference>
<dbReference type="SUPFAM" id="SSF53448">
    <property type="entry name" value="Nucleotide-diphospho-sugar transferases"/>
    <property type="match status" value="1"/>
</dbReference>
<organism evidence="2 3">
    <name type="scientific">Leptospira noguchii</name>
    <dbReference type="NCBI Taxonomy" id="28182"/>
    <lineage>
        <taxon>Bacteria</taxon>
        <taxon>Pseudomonadati</taxon>
        <taxon>Spirochaetota</taxon>
        <taxon>Spirochaetia</taxon>
        <taxon>Leptospirales</taxon>
        <taxon>Leptospiraceae</taxon>
        <taxon>Leptospira</taxon>
    </lineage>
</organism>
<dbReference type="RefSeq" id="WP_002178702.1">
    <property type="nucleotide sequence ID" value="NZ_AKWD02000043.1"/>
</dbReference>
<feature type="domain" description="Glycosyltransferase 2-like" evidence="1">
    <location>
        <begin position="7"/>
        <end position="140"/>
    </location>
</feature>
<accession>M6VEM8</accession>
<dbReference type="GO" id="GO:0016740">
    <property type="term" value="F:transferase activity"/>
    <property type="evidence" value="ECO:0007669"/>
    <property type="project" value="UniProtKB-KW"/>
</dbReference>